<feature type="transmembrane region" description="Helical" evidence="1">
    <location>
        <begin position="316"/>
        <end position="337"/>
    </location>
</feature>
<feature type="transmembrane region" description="Helical" evidence="1">
    <location>
        <begin position="349"/>
        <end position="368"/>
    </location>
</feature>
<evidence type="ECO:0000313" key="2">
    <source>
        <dbReference type="EMBL" id="QIG43366.1"/>
    </source>
</evidence>
<feature type="transmembrane region" description="Helical" evidence="1">
    <location>
        <begin position="139"/>
        <end position="160"/>
    </location>
</feature>
<evidence type="ECO:0000256" key="1">
    <source>
        <dbReference type="SAM" id="Phobius"/>
    </source>
</evidence>
<feature type="transmembrane region" description="Helical" evidence="1">
    <location>
        <begin position="470"/>
        <end position="490"/>
    </location>
</feature>
<feature type="transmembrane region" description="Helical" evidence="1">
    <location>
        <begin position="735"/>
        <end position="755"/>
    </location>
</feature>
<dbReference type="EMBL" id="CP049257">
    <property type="protein sequence ID" value="QIG43366.1"/>
    <property type="molecule type" value="Genomic_DNA"/>
</dbReference>
<accession>A0A6G6WDT4</accession>
<feature type="transmembrane region" description="Helical" evidence="1">
    <location>
        <begin position="833"/>
        <end position="851"/>
    </location>
</feature>
<gene>
    <name evidence="2" type="ORF">G5V58_11845</name>
</gene>
<evidence type="ECO:0008006" key="4">
    <source>
        <dbReference type="Google" id="ProtNLM"/>
    </source>
</evidence>
<dbReference type="KEGG" id="nano:G5V58_11845"/>
<dbReference type="RefSeq" id="WP_165232752.1">
    <property type="nucleotide sequence ID" value="NZ_CP049257.1"/>
</dbReference>
<feature type="transmembrane region" description="Helical" evidence="1">
    <location>
        <begin position="52"/>
        <end position="82"/>
    </location>
</feature>
<feature type="transmembrane region" description="Helical" evidence="1">
    <location>
        <begin position="616"/>
        <end position="637"/>
    </location>
</feature>
<keyword evidence="1" id="KW-1133">Transmembrane helix</keyword>
<feature type="transmembrane region" description="Helical" evidence="1">
    <location>
        <begin position="21"/>
        <end position="46"/>
    </location>
</feature>
<feature type="transmembrane region" description="Helical" evidence="1">
    <location>
        <begin position="712"/>
        <end position="728"/>
    </location>
</feature>
<sequence>MTDTLAPRVGAPPEPSGLRKVAAISASLVGTYAVTSVLGMLFWLLAARQFPIGAVGVAGAAVATMMLLAVLGTLGLGTLLIARLPQTERGHRRAFVRTALAVAGVGGAALGAVVPLVAIEVFGVSQLRAVAGTPGTMTLFAVGTGLMAVSMVVDQAVLVIGNGNLQLERNTAASVVKLIALLGLVALGESGGMAIFLAWTIGTGVTLPLVAWRTRNGLEHDTSDKLVDLSMVRGLGGQALSHHSLNIALQVPLQLFPLVVLIGVSAASNGVFSTALQVTGAIFALPYAISIALFASARGSERNTVDRMRLTLPLSLGISALANIVLFPLAGFVLLLFGAQYSDQGAEVLRLLALAGLPIVVKDHYVALRRVQGRTTQATFVLLALAAFELLAAGVGVVTNGLVGMCLWWLCALVLEAVVLAWPLGHALRSPSTTTAELPATAVAPAVTTSHHAPTVPQPASAVRERRRRAVARVGAGPLILVMTAGLLLISRAVISARDSGSGAAGSAQALYVAGLALIFVPAAVGILLPRVTDASRAVLAVALMVLLQLTRLVVQPTRFLQHDELVHLTGLRTIEQTGRLFGENPLLPVTSYYPGIQVAADAVHDVTGLDDRSSVVVVLVAARVVLALAVMLLVAWVTSSSRIGAVAVVVYACNPQMLVFNASFSYQTLALPLAIFAVYLVLSRRRGSWLALAPAILATLAVVATHHLTQVLLLAGLGAWAVLEVVLHRRRARGAWAPLIVLGAGLMGLGVTLLNPGNPLLGYLGEIAESSIAAGEQLVGGGGSRKLFQNSAGVQSPPWERYAIVASLGITSVVLLVSLWSAWTHLRARRAIVVLLLLVATLFPIIPLGHLTSATAEVGDRSAGFVYVGVAFVVAWWLWRRPLTTLRSVLVAALASVVFIGGVVLGAGSISNQLPGPYRVSDDARSVDADSLAATAWMAANLPADSVVYGDRVGGLLAGAYGDQFSITHAATRVDASRLLLDPAFTDDDLALIRQAHIRYLIADRRDANGLPNQGVYIESGEFGEDGRTTPVPLAALRKFSSVPGVDVLYDNGSIVIYDLEALDAD</sequence>
<feature type="transmembrane region" description="Helical" evidence="1">
    <location>
        <begin position="274"/>
        <end position="295"/>
    </location>
</feature>
<feature type="transmembrane region" description="Helical" evidence="1">
    <location>
        <begin position="94"/>
        <end position="119"/>
    </location>
</feature>
<feature type="transmembrane region" description="Helical" evidence="1">
    <location>
        <begin position="892"/>
        <end position="911"/>
    </location>
</feature>
<dbReference type="AlphaFoldDB" id="A0A6G6WDT4"/>
<feature type="transmembrane region" description="Helical" evidence="1">
    <location>
        <begin position="690"/>
        <end position="706"/>
    </location>
</feature>
<organism evidence="2 3">
    <name type="scientific">Nocardioides anomalus</name>
    <dbReference type="NCBI Taxonomy" id="2712223"/>
    <lineage>
        <taxon>Bacteria</taxon>
        <taxon>Bacillati</taxon>
        <taxon>Actinomycetota</taxon>
        <taxon>Actinomycetes</taxon>
        <taxon>Propionibacteriales</taxon>
        <taxon>Nocardioidaceae</taxon>
        <taxon>Nocardioides</taxon>
    </lineage>
</organism>
<name>A0A6G6WDT4_9ACTN</name>
<feature type="transmembrane region" description="Helical" evidence="1">
    <location>
        <begin position="510"/>
        <end position="529"/>
    </location>
</feature>
<keyword evidence="1" id="KW-0812">Transmembrane</keyword>
<proteinExistence type="predicted"/>
<feature type="transmembrane region" description="Helical" evidence="1">
    <location>
        <begin position="407"/>
        <end position="425"/>
    </location>
</feature>
<reference evidence="2 3" key="1">
    <citation type="submission" date="2020-02" db="EMBL/GenBank/DDBJ databases">
        <title>Full genome sequence of Nocardioides sp. R-3366.</title>
        <authorList>
            <person name="Im W.-T."/>
        </authorList>
    </citation>
    <scope>NUCLEOTIDE SEQUENCE [LARGE SCALE GENOMIC DNA]</scope>
    <source>
        <strain evidence="2 3">R-3366</strain>
    </source>
</reference>
<dbReference type="Proteomes" id="UP000502996">
    <property type="component" value="Chromosome"/>
</dbReference>
<keyword evidence="1" id="KW-0472">Membrane</keyword>
<feature type="transmembrane region" description="Helical" evidence="1">
    <location>
        <begin position="803"/>
        <end position="821"/>
    </location>
</feature>
<feature type="transmembrane region" description="Helical" evidence="1">
    <location>
        <begin position="380"/>
        <end position="401"/>
    </location>
</feature>
<evidence type="ECO:0000313" key="3">
    <source>
        <dbReference type="Proteomes" id="UP000502996"/>
    </source>
</evidence>
<feature type="transmembrane region" description="Helical" evidence="1">
    <location>
        <begin position="863"/>
        <end position="880"/>
    </location>
</feature>
<keyword evidence="3" id="KW-1185">Reference proteome</keyword>
<protein>
    <recommendedName>
        <fullName evidence="4">Oligosaccharide flippase family protein</fullName>
    </recommendedName>
</protein>
<feature type="transmembrane region" description="Helical" evidence="1">
    <location>
        <begin position="667"/>
        <end position="683"/>
    </location>
</feature>